<feature type="signal peptide" evidence="1">
    <location>
        <begin position="1"/>
        <end position="22"/>
    </location>
</feature>
<dbReference type="AlphaFoldDB" id="A8GZX0"/>
<dbReference type="OrthoDB" id="6077588at2"/>
<evidence type="ECO:0000313" key="2">
    <source>
        <dbReference type="EMBL" id="ABV85857.1"/>
    </source>
</evidence>
<protein>
    <submittedName>
        <fullName evidence="2">Putative plasmid transfer protein</fullName>
    </submittedName>
</protein>
<sequence>MKRKHLLAPTIIATLISFNSYAAVQSFDARSFAMGGIGASTADYLSAAFHNPALTARYGDNDDVGVMIPSVGAQLDDSQEIIDKTDNFSDIYDQFSSIPNPSEQDAQLVIDALEELQGNRANVQASVNIAVAIPNQYVSVNMFVKAYADAFVFADIAEDDLNADKLIENGSLTSQALTMGVLIAETGVSLAKSYQMGHGTFYYGITPKYQQVTTINYVTDIENYEFDDWDDDQYQSEESNFNLDVGLTYHMNNGLAFALVGKNLIENSYDTTLTKGIHGQYSISPTYVASASYNHRLFTLGFDIDLNETEGYESIEGTLNGINSNTDNKQMAGIGIEFNAFDWAQLRAGYQTDLSDNLADQFTAGFGLSPFDTFRIDLSASYASDNELGAVLQTSLTF</sequence>
<dbReference type="HOGENOM" id="CLU_037007_1_0_6"/>
<proteinExistence type="predicted"/>
<keyword evidence="3" id="KW-1185">Reference proteome</keyword>
<dbReference type="eggNOG" id="ENOG502Z8UB">
    <property type="taxonomic scope" value="Bacteria"/>
</dbReference>
<dbReference type="Pfam" id="PF13729">
    <property type="entry name" value="TraF_2"/>
    <property type="match status" value="1"/>
</dbReference>
<keyword evidence="1" id="KW-0732">Signal</keyword>
<dbReference type="STRING" id="398579.Spea_0529"/>
<name>A8GZX0_SHEPA</name>
<evidence type="ECO:0000256" key="1">
    <source>
        <dbReference type="SAM" id="SignalP"/>
    </source>
</evidence>
<reference evidence="2 3" key="1">
    <citation type="submission" date="2007-10" db="EMBL/GenBank/DDBJ databases">
        <title>Complete sequence of Shewanella pealeana ATCC 700345.</title>
        <authorList>
            <consortium name="US DOE Joint Genome Institute"/>
            <person name="Copeland A."/>
            <person name="Lucas S."/>
            <person name="Lapidus A."/>
            <person name="Barry K."/>
            <person name="Glavina del Rio T."/>
            <person name="Dalin E."/>
            <person name="Tice H."/>
            <person name="Pitluck S."/>
            <person name="Chertkov O."/>
            <person name="Brettin T."/>
            <person name="Bruce D."/>
            <person name="Detter J.C."/>
            <person name="Han C."/>
            <person name="Schmutz J."/>
            <person name="Larimer F."/>
            <person name="Land M."/>
            <person name="Hauser L."/>
            <person name="Kyrpides N."/>
            <person name="Kim E."/>
            <person name="Zhao J.-S.Z."/>
            <person name="Manno D."/>
            <person name="Hawari J."/>
            <person name="Richardson P."/>
        </authorList>
    </citation>
    <scope>NUCLEOTIDE SEQUENCE [LARGE SCALE GENOMIC DNA]</scope>
    <source>
        <strain evidence="3">ATCC 700345 / ANG-SQ1</strain>
    </source>
</reference>
<dbReference type="KEGG" id="spl:Spea_0529"/>
<accession>A8GZX0</accession>
<dbReference type="Gene3D" id="2.40.160.60">
    <property type="entry name" value="Outer membrane protein transport protein (OMPP1/FadL/TodX)"/>
    <property type="match status" value="1"/>
</dbReference>
<feature type="chain" id="PRO_5002723108" evidence="1">
    <location>
        <begin position="23"/>
        <end position="398"/>
    </location>
</feature>
<organism evidence="2 3">
    <name type="scientific">Shewanella pealeana (strain ATCC 700345 / ANG-SQ1)</name>
    <dbReference type="NCBI Taxonomy" id="398579"/>
    <lineage>
        <taxon>Bacteria</taxon>
        <taxon>Pseudomonadati</taxon>
        <taxon>Pseudomonadota</taxon>
        <taxon>Gammaproteobacteria</taxon>
        <taxon>Alteromonadales</taxon>
        <taxon>Shewanellaceae</taxon>
        <taxon>Shewanella</taxon>
    </lineage>
</organism>
<dbReference type="InterPro" id="IPR032811">
    <property type="entry name" value="Put_conjugal_transfer"/>
</dbReference>
<dbReference type="RefSeq" id="WP_012153795.1">
    <property type="nucleotide sequence ID" value="NC_009901.1"/>
</dbReference>
<dbReference type="Proteomes" id="UP000002608">
    <property type="component" value="Chromosome"/>
</dbReference>
<evidence type="ECO:0000313" key="3">
    <source>
        <dbReference type="Proteomes" id="UP000002608"/>
    </source>
</evidence>
<dbReference type="EMBL" id="CP000851">
    <property type="protein sequence ID" value="ABV85857.1"/>
    <property type="molecule type" value="Genomic_DNA"/>
</dbReference>
<gene>
    <name evidence="2" type="ordered locus">Spea_0529</name>
</gene>